<dbReference type="GO" id="GO:0005886">
    <property type="term" value="C:plasma membrane"/>
    <property type="evidence" value="ECO:0007669"/>
    <property type="project" value="UniProtKB-SubCell"/>
</dbReference>
<dbReference type="OMA" id="FMAAIMW"/>
<feature type="transmembrane region" description="Helical" evidence="7">
    <location>
        <begin position="556"/>
        <end position="585"/>
    </location>
</feature>
<dbReference type="VEuPathDB" id="FungiDB:SPRG_13676"/>
<feature type="transmembrane region" description="Helical" evidence="7">
    <location>
        <begin position="360"/>
        <end position="386"/>
    </location>
</feature>
<dbReference type="Gene3D" id="1.10.3860.10">
    <property type="entry name" value="Sodium:dicarboxylate symporter"/>
    <property type="match status" value="1"/>
</dbReference>
<protein>
    <recommendedName>
        <fullName evidence="7">Amino acid transporter</fullName>
    </recommendedName>
</protein>
<dbReference type="RefSeq" id="XP_012207919.1">
    <property type="nucleotide sequence ID" value="XM_012352529.1"/>
</dbReference>
<feature type="transmembrane region" description="Helical" evidence="7">
    <location>
        <begin position="430"/>
        <end position="457"/>
    </location>
</feature>
<evidence type="ECO:0000256" key="4">
    <source>
        <dbReference type="ARBA" id="ARBA00022692"/>
    </source>
</evidence>
<evidence type="ECO:0000313" key="8">
    <source>
        <dbReference type="EMBL" id="KDO21363.1"/>
    </source>
</evidence>
<feature type="transmembrane region" description="Helical" evidence="7">
    <location>
        <begin position="591"/>
        <end position="609"/>
    </location>
</feature>
<dbReference type="Pfam" id="PF00375">
    <property type="entry name" value="SDF"/>
    <property type="match status" value="2"/>
</dbReference>
<dbReference type="EMBL" id="KK583289">
    <property type="protein sequence ID" value="KDO21363.1"/>
    <property type="molecule type" value="Genomic_DNA"/>
</dbReference>
<keyword evidence="2 7" id="KW-0813">Transport</keyword>
<evidence type="ECO:0000256" key="6">
    <source>
        <dbReference type="ARBA" id="ARBA00023136"/>
    </source>
</evidence>
<dbReference type="AlphaFoldDB" id="A0A067BSX8"/>
<gene>
    <name evidence="8" type="ORF">SPRG_13676</name>
</gene>
<keyword evidence="6 7" id="KW-0472">Membrane</keyword>
<feature type="transmembrane region" description="Helical" evidence="7">
    <location>
        <begin position="517"/>
        <end position="535"/>
    </location>
</feature>
<dbReference type="PANTHER" id="PTHR42865">
    <property type="entry name" value="PROTON/GLUTAMATE-ASPARTATE SYMPORTER"/>
    <property type="match status" value="1"/>
</dbReference>
<evidence type="ECO:0000256" key="2">
    <source>
        <dbReference type="ARBA" id="ARBA00022448"/>
    </source>
</evidence>
<name>A0A067BSX8_SAPPC</name>
<dbReference type="PANTHER" id="PTHR42865:SF7">
    <property type="entry name" value="PROTON_GLUTAMATE-ASPARTATE SYMPORTER"/>
    <property type="match status" value="1"/>
</dbReference>
<accession>A0A067BSX8</accession>
<dbReference type="Proteomes" id="UP000030745">
    <property type="component" value="Unassembled WGS sequence"/>
</dbReference>
<keyword evidence="9" id="KW-1185">Reference proteome</keyword>
<sequence length="652" mass="70736">MQPFRPPSAEVRTDFRRAPPTADGYVCGSDATSLFNASTHTAASSFVAPPAGVPRRLDEPDVVILSEAPQRFRAKPHETTDEYYAYLWTIEGARYKKIYFGVWGLLLAIVLGVLLGYLVSSLTRGEYPQSIESLSDAEVIAAAKDVLATFLLKQTWTSWIELPGDLLIRAMSCLVVPLIFVNVTVGIADICALHKSSVVGWRMVFFFLLTTMVAAGEGLLFAAFIPSSIFRTGDVTLTIPKQLDVPVAMSCPNGGGFLGVRNGSTQMTCLPSAPRASLNLIDVNHTFARRETLPHATTTPADVVFNLLELLVTDNIMGAFAQENAIVSLVIFAMPLGIALGKFADVNNPILDLFRQLNSIFLIMIGWVINFVPIAIIFLVASSFALPDDPAYPVSTWKTVNITIDQAATWRVALPMAITRTNSFFSNFGVALHAVGTLTAIFIAGLAFHALVFLPILTFLTTRRNPYSYIFRLNKALNFGFGSASSLAALPMTIQAIDATRSVSQQLTRFVIPIGTGVHLDGAAFYLSACTVFLLKAQTANDDPNFALSPSRVAMVFFTCVINAWSCAPIPHGGLLALNAVWLAVTPDLPTTYNLPIGFVWVVAMDVLLDRFSTVVNILSNAVVTRIIAEQVDETYIDELDRGSGGTDAFLQ</sequence>
<evidence type="ECO:0000256" key="7">
    <source>
        <dbReference type="RuleBase" id="RU361216"/>
    </source>
</evidence>
<feature type="transmembrane region" description="Helical" evidence="7">
    <location>
        <begin position="166"/>
        <end position="192"/>
    </location>
</feature>
<evidence type="ECO:0000313" key="9">
    <source>
        <dbReference type="Proteomes" id="UP000030745"/>
    </source>
</evidence>
<dbReference type="InterPro" id="IPR001991">
    <property type="entry name" value="Na-dicarboxylate_symporter"/>
</dbReference>
<feature type="transmembrane region" description="Helical" evidence="7">
    <location>
        <begin position="204"/>
        <end position="225"/>
    </location>
</feature>
<dbReference type="InterPro" id="IPR036458">
    <property type="entry name" value="Na:dicarbo_symporter_sf"/>
</dbReference>
<reference evidence="8 9" key="1">
    <citation type="journal article" date="2013" name="PLoS Genet.">
        <title>Distinctive expansion of potential virulence genes in the genome of the oomycete fish pathogen Saprolegnia parasitica.</title>
        <authorList>
            <person name="Jiang R.H."/>
            <person name="de Bruijn I."/>
            <person name="Haas B.J."/>
            <person name="Belmonte R."/>
            <person name="Lobach L."/>
            <person name="Christie J."/>
            <person name="van den Ackerveken G."/>
            <person name="Bottin A."/>
            <person name="Bulone V."/>
            <person name="Diaz-Moreno S.M."/>
            <person name="Dumas B."/>
            <person name="Fan L."/>
            <person name="Gaulin E."/>
            <person name="Govers F."/>
            <person name="Grenville-Briggs L.J."/>
            <person name="Horner N.R."/>
            <person name="Levin J.Z."/>
            <person name="Mammella M."/>
            <person name="Meijer H.J."/>
            <person name="Morris P."/>
            <person name="Nusbaum C."/>
            <person name="Oome S."/>
            <person name="Phillips A.J."/>
            <person name="van Rooyen D."/>
            <person name="Rzeszutek E."/>
            <person name="Saraiva M."/>
            <person name="Secombes C.J."/>
            <person name="Seidl M.F."/>
            <person name="Snel B."/>
            <person name="Stassen J.H."/>
            <person name="Sykes S."/>
            <person name="Tripathy S."/>
            <person name="van den Berg H."/>
            <person name="Vega-Arreguin J.C."/>
            <person name="Wawra S."/>
            <person name="Young S.K."/>
            <person name="Zeng Q."/>
            <person name="Dieguez-Uribeondo J."/>
            <person name="Russ C."/>
            <person name="Tyler B.M."/>
            <person name="van West P."/>
        </authorList>
    </citation>
    <scope>NUCLEOTIDE SEQUENCE [LARGE SCALE GENOMIC DNA]</scope>
    <source>
        <strain evidence="8 9">CBS 223.65</strain>
    </source>
</reference>
<keyword evidence="4 7" id="KW-0812">Transmembrane</keyword>
<feature type="transmembrane region" description="Helical" evidence="7">
    <location>
        <begin position="98"/>
        <end position="119"/>
    </location>
</feature>
<evidence type="ECO:0000256" key="5">
    <source>
        <dbReference type="ARBA" id="ARBA00022989"/>
    </source>
</evidence>
<keyword evidence="3" id="KW-1003">Cell membrane</keyword>
<dbReference type="GeneID" id="24135540"/>
<dbReference type="PRINTS" id="PR00173">
    <property type="entry name" value="EDTRNSPORT"/>
</dbReference>
<feature type="transmembrane region" description="Helical" evidence="7">
    <location>
        <begin position="316"/>
        <end position="340"/>
    </location>
</feature>
<comment type="subcellular location">
    <subcellularLocation>
        <location evidence="1">Cell membrane</location>
        <topology evidence="1">Multi-pass membrane protein</topology>
    </subcellularLocation>
    <subcellularLocation>
        <location evidence="7">Membrane</location>
        <topology evidence="7">Multi-pass membrane protein</topology>
    </subcellularLocation>
</comment>
<feature type="transmembrane region" description="Helical" evidence="7">
    <location>
        <begin position="477"/>
        <end position="497"/>
    </location>
</feature>
<evidence type="ECO:0000256" key="3">
    <source>
        <dbReference type="ARBA" id="ARBA00022475"/>
    </source>
</evidence>
<keyword evidence="7" id="KW-0769">Symport</keyword>
<evidence type="ECO:0000256" key="1">
    <source>
        <dbReference type="ARBA" id="ARBA00004651"/>
    </source>
</evidence>
<keyword evidence="5 7" id="KW-1133">Transmembrane helix</keyword>
<dbReference type="OrthoDB" id="5877963at2759"/>
<dbReference type="KEGG" id="spar:SPRG_13676"/>
<dbReference type="GO" id="GO:0015293">
    <property type="term" value="F:symporter activity"/>
    <property type="evidence" value="ECO:0007669"/>
    <property type="project" value="UniProtKB-UniRule"/>
</dbReference>
<proteinExistence type="inferred from homology"/>
<dbReference type="SUPFAM" id="SSF118215">
    <property type="entry name" value="Proton glutamate symport protein"/>
    <property type="match status" value="2"/>
</dbReference>
<organism evidence="8 9">
    <name type="scientific">Saprolegnia parasitica (strain CBS 223.65)</name>
    <dbReference type="NCBI Taxonomy" id="695850"/>
    <lineage>
        <taxon>Eukaryota</taxon>
        <taxon>Sar</taxon>
        <taxon>Stramenopiles</taxon>
        <taxon>Oomycota</taxon>
        <taxon>Saprolegniomycetes</taxon>
        <taxon>Saprolegniales</taxon>
        <taxon>Saprolegniaceae</taxon>
        <taxon>Saprolegnia</taxon>
    </lineage>
</organism>
<comment type="similarity">
    <text evidence="7">Belongs to the dicarboxylate/amino acid:cation symporter (DAACS) (TC 2.A.23) family.</text>
</comment>